<proteinExistence type="predicted"/>
<dbReference type="InterPro" id="IPR014044">
    <property type="entry name" value="CAP_dom"/>
</dbReference>
<dbReference type="Pfam" id="PF00188">
    <property type="entry name" value="CAP"/>
    <property type="match status" value="1"/>
</dbReference>
<dbReference type="Gene3D" id="3.40.33.10">
    <property type="entry name" value="CAP"/>
    <property type="match status" value="1"/>
</dbReference>
<dbReference type="PROSITE" id="PS00019">
    <property type="entry name" value="ACTININ_1"/>
    <property type="match status" value="1"/>
</dbReference>
<feature type="chain" id="PRO_5030683430" evidence="2">
    <location>
        <begin position="22"/>
        <end position="193"/>
    </location>
</feature>
<gene>
    <name evidence="4" type="ORF">GO620_004740</name>
</gene>
<dbReference type="PROSITE" id="PS51257">
    <property type="entry name" value="PROKAR_LIPOPROTEIN"/>
    <property type="match status" value="1"/>
</dbReference>
<evidence type="ECO:0000256" key="2">
    <source>
        <dbReference type="SAM" id="SignalP"/>
    </source>
</evidence>
<feature type="compositionally biased region" description="Low complexity" evidence="1">
    <location>
        <begin position="34"/>
        <end position="54"/>
    </location>
</feature>
<dbReference type="Proteomes" id="UP000429232">
    <property type="component" value="Chromosome"/>
</dbReference>
<feature type="domain" description="SCP" evidence="3">
    <location>
        <begin position="70"/>
        <end position="188"/>
    </location>
</feature>
<evidence type="ECO:0000259" key="3">
    <source>
        <dbReference type="Pfam" id="PF00188"/>
    </source>
</evidence>
<sequence length="193" mass="20315">MRLKTIIRALLSLGITATVLMGCTKSGSDVVPATSTTTTSTTTGTTTSGTTTTTTGSTAIATNLNNTLLLKLVNDLRAKGCNCGVTAMPAVNALTWNDQLAAAALAHSNEMNTKNYFSHNSFDGSTFDTRVTAAGYKWMAVGENIAAGQTSEQEVFTAWLNSEGHCKNMMSASFKEMGAARAGNYWTQDFGAK</sequence>
<dbReference type="EMBL" id="CP066775">
    <property type="protein sequence ID" value="QQL50768.1"/>
    <property type="molecule type" value="Genomic_DNA"/>
</dbReference>
<dbReference type="InterPro" id="IPR001589">
    <property type="entry name" value="Actinin_actin-bd_CS"/>
</dbReference>
<organism evidence="4 5">
    <name type="scientific">Mucilaginibacter ginkgonis</name>
    <dbReference type="NCBI Taxonomy" id="2682091"/>
    <lineage>
        <taxon>Bacteria</taxon>
        <taxon>Pseudomonadati</taxon>
        <taxon>Bacteroidota</taxon>
        <taxon>Sphingobacteriia</taxon>
        <taxon>Sphingobacteriales</taxon>
        <taxon>Sphingobacteriaceae</taxon>
        <taxon>Mucilaginibacter</taxon>
    </lineage>
</organism>
<accession>A0A7T7JHQ1</accession>
<feature type="signal peptide" evidence="2">
    <location>
        <begin position="1"/>
        <end position="21"/>
    </location>
</feature>
<keyword evidence="5" id="KW-1185">Reference proteome</keyword>
<reference evidence="4 5" key="1">
    <citation type="submission" date="2020-12" db="EMBL/GenBank/DDBJ databases">
        <title>HMF7856_wgs.fasta genome submission.</title>
        <authorList>
            <person name="Kang H."/>
            <person name="Kim H."/>
            <person name="Joh K."/>
        </authorList>
    </citation>
    <scope>NUCLEOTIDE SEQUENCE [LARGE SCALE GENOMIC DNA]</scope>
    <source>
        <strain evidence="4 5">HMF7856</strain>
    </source>
</reference>
<dbReference type="PANTHER" id="PTHR31157:SF1">
    <property type="entry name" value="SCP DOMAIN-CONTAINING PROTEIN"/>
    <property type="match status" value="1"/>
</dbReference>
<dbReference type="PANTHER" id="PTHR31157">
    <property type="entry name" value="SCP DOMAIN-CONTAINING PROTEIN"/>
    <property type="match status" value="1"/>
</dbReference>
<dbReference type="RefSeq" id="WP_200230684.1">
    <property type="nucleotide sequence ID" value="NZ_CP066775.1"/>
</dbReference>
<dbReference type="AlphaFoldDB" id="A0A7T7JHQ1"/>
<dbReference type="SUPFAM" id="SSF55797">
    <property type="entry name" value="PR-1-like"/>
    <property type="match status" value="1"/>
</dbReference>
<dbReference type="CDD" id="cd05379">
    <property type="entry name" value="CAP_bacterial"/>
    <property type="match status" value="1"/>
</dbReference>
<evidence type="ECO:0000256" key="1">
    <source>
        <dbReference type="SAM" id="MobiDB-lite"/>
    </source>
</evidence>
<dbReference type="KEGG" id="mgik:GO620_004740"/>
<evidence type="ECO:0000313" key="4">
    <source>
        <dbReference type="EMBL" id="QQL50768.1"/>
    </source>
</evidence>
<feature type="region of interest" description="Disordered" evidence="1">
    <location>
        <begin position="31"/>
        <end position="54"/>
    </location>
</feature>
<protein>
    <submittedName>
        <fullName evidence="4">CAP domain-containing protein</fullName>
    </submittedName>
</protein>
<dbReference type="InterPro" id="IPR035940">
    <property type="entry name" value="CAP_sf"/>
</dbReference>
<evidence type="ECO:0000313" key="5">
    <source>
        <dbReference type="Proteomes" id="UP000429232"/>
    </source>
</evidence>
<name>A0A7T7JHQ1_9SPHI</name>
<keyword evidence="2" id="KW-0732">Signal</keyword>